<feature type="domain" description="Reverse transcriptase" evidence="1">
    <location>
        <begin position="197"/>
        <end position="336"/>
    </location>
</feature>
<accession>A0AAW2M260</accession>
<dbReference type="InterPro" id="IPR036691">
    <property type="entry name" value="Endo/exonu/phosph_ase_sf"/>
</dbReference>
<dbReference type="EMBL" id="JACGWM010000015">
    <property type="protein sequence ID" value="KAL0324477.1"/>
    <property type="molecule type" value="Genomic_DNA"/>
</dbReference>
<dbReference type="SUPFAM" id="SSF56672">
    <property type="entry name" value="DNA/RNA polymerases"/>
    <property type="match status" value="1"/>
</dbReference>
<name>A0AAW2M260_9LAMI</name>
<gene>
    <name evidence="2" type="ORF">Scaly_2414800</name>
</gene>
<dbReference type="PANTHER" id="PTHR33116">
    <property type="entry name" value="REVERSE TRANSCRIPTASE ZINC-BINDING DOMAIN-CONTAINING PROTEIN-RELATED-RELATED"/>
    <property type="match status" value="1"/>
</dbReference>
<evidence type="ECO:0000259" key="1">
    <source>
        <dbReference type="Pfam" id="PF00078"/>
    </source>
</evidence>
<reference evidence="2" key="2">
    <citation type="journal article" date="2024" name="Plant">
        <title>Genomic evolution and insights into agronomic trait innovations of Sesamum species.</title>
        <authorList>
            <person name="Miao H."/>
            <person name="Wang L."/>
            <person name="Qu L."/>
            <person name="Liu H."/>
            <person name="Sun Y."/>
            <person name="Le M."/>
            <person name="Wang Q."/>
            <person name="Wei S."/>
            <person name="Zheng Y."/>
            <person name="Lin W."/>
            <person name="Duan Y."/>
            <person name="Cao H."/>
            <person name="Xiong S."/>
            <person name="Wang X."/>
            <person name="Wei L."/>
            <person name="Li C."/>
            <person name="Ma Q."/>
            <person name="Ju M."/>
            <person name="Zhao R."/>
            <person name="Li G."/>
            <person name="Mu C."/>
            <person name="Tian Q."/>
            <person name="Mei H."/>
            <person name="Zhang T."/>
            <person name="Gao T."/>
            <person name="Zhang H."/>
        </authorList>
    </citation>
    <scope>NUCLEOTIDE SEQUENCE</scope>
    <source>
        <strain evidence="2">KEN8</strain>
    </source>
</reference>
<protein>
    <recommendedName>
        <fullName evidence="1">Reverse transcriptase domain-containing protein</fullName>
    </recommendedName>
</protein>
<proteinExistence type="predicted"/>
<dbReference type="AlphaFoldDB" id="A0AAW2M260"/>
<dbReference type="InterPro" id="IPR043502">
    <property type="entry name" value="DNA/RNA_pol_sf"/>
</dbReference>
<evidence type="ECO:0000313" key="2">
    <source>
        <dbReference type="EMBL" id="KAL0324477.1"/>
    </source>
</evidence>
<sequence length="456" mass="52352">MKIDFWNVRGFNRPLKHNGVAHLIKNNQLCLLDILETKLAATTVPRIIHRSFPGWCQVNYFNTIVGGRILIIWNPAIIDLNPEDISPQKEHVGETFRTGMAVEYAVAHTRQLQLCEISNGKTTWDSSNLAVFLTEAERHFYYQKAKIHFLKQDDRNAKVFHDMVKNMAKNSIFAVTKSDGTIITSAPDIAQEFIGFYTSLLVTLNGSLHGFFPGMKGLRQGDPMSPALFLLCMEFFSRLIKRNTSNSDFNFHLKCEKLKITYFLFADDLMLFSRGDLSSIYILMECLQVFRDVSGLAINISKSSIFIADIQNDELDEIIARMEFVGGDMPVRYLGILPAAKRLRRQLLRRFTDCAGPSSGILREHRWPGRKFAIRRKNKDWEILATWDRLAFLQEDSSCSLCINMGWHHPMYVNPSQCGQVTQEREDWLLYVEQSATSHFGMHGLQPLEAPKRNYL</sequence>
<organism evidence="2">
    <name type="scientific">Sesamum calycinum</name>
    <dbReference type="NCBI Taxonomy" id="2727403"/>
    <lineage>
        <taxon>Eukaryota</taxon>
        <taxon>Viridiplantae</taxon>
        <taxon>Streptophyta</taxon>
        <taxon>Embryophyta</taxon>
        <taxon>Tracheophyta</taxon>
        <taxon>Spermatophyta</taxon>
        <taxon>Magnoliopsida</taxon>
        <taxon>eudicotyledons</taxon>
        <taxon>Gunneridae</taxon>
        <taxon>Pentapetalae</taxon>
        <taxon>asterids</taxon>
        <taxon>lamiids</taxon>
        <taxon>Lamiales</taxon>
        <taxon>Pedaliaceae</taxon>
        <taxon>Sesamum</taxon>
    </lineage>
</organism>
<dbReference type="Pfam" id="PF00078">
    <property type="entry name" value="RVT_1"/>
    <property type="match status" value="1"/>
</dbReference>
<dbReference type="SUPFAM" id="SSF56219">
    <property type="entry name" value="DNase I-like"/>
    <property type="match status" value="1"/>
</dbReference>
<dbReference type="PANTHER" id="PTHR33116:SF84">
    <property type="entry name" value="RNA-DIRECTED DNA POLYMERASE"/>
    <property type="match status" value="1"/>
</dbReference>
<reference evidence="2" key="1">
    <citation type="submission" date="2020-06" db="EMBL/GenBank/DDBJ databases">
        <authorList>
            <person name="Li T."/>
            <person name="Hu X."/>
            <person name="Zhang T."/>
            <person name="Song X."/>
            <person name="Zhang H."/>
            <person name="Dai N."/>
            <person name="Sheng W."/>
            <person name="Hou X."/>
            <person name="Wei L."/>
        </authorList>
    </citation>
    <scope>NUCLEOTIDE SEQUENCE</scope>
    <source>
        <strain evidence="2">KEN8</strain>
        <tissue evidence="2">Leaf</tissue>
    </source>
</reference>
<dbReference type="InterPro" id="IPR000477">
    <property type="entry name" value="RT_dom"/>
</dbReference>
<comment type="caution">
    <text evidence="2">The sequence shown here is derived from an EMBL/GenBank/DDBJ whole genome shotgun (WGS) entry which is preliminary data.</text>
</comment>